<dbReference type="PANTHER" id="PTHR21310">
    <property type="entry name" value="AMINOGLYCOSIDE PHOSPHOTRANSFERASE-RELATED-RELATED"/>
    <property type="match status" value="1"/>
</dbReference>
<keyword evidence="3" id="KW-1185">Reference proteome</keyword>
<feature type="domain" description="Aminoglycoside phosphotransferase" evidence="1">
    <location>
        <begin position="23"/>
        <end position="251"/>
    </location>
</feature>
<evidence type="ECO:0000313" key="2">
    <source>
        <dbReference type="EMBL" id="PSL42963.1"/>
    </source>
</evidence>
<dbReference type="InterPro" id="IPR011009">
    <property type="entry name" value="Kinase-like_dom_sf"/>
</dbReference>
<proteinExistence type="predicted"/>
<dbReference type="Gene3D" id="3.90.1200.10">
    <property type="match status" value="1"/>
</dbReference>
<dbReference type="RefSeq" id="WP_106589499.1">
    <property type="nucleotide sequence ID" value="NZ_PYAV01000012.1"/>
</dbReference>
<dbReference type="OrthoDB" id="3806873at2"/>
<dbReference type="InterPro" id="IPR002575">
    <property type="entry name" value="Aminoglycoside_PTrfase"/>
</dbReference>
<keyword evidence="2" id="KW-0808">Transferase</keyword>
<name>A0A2P8H9Q6_9BACI</name>
<reference evidence="2 3" key="1">
    <citation type="submission" date="2018-03" db="EMBL/GenBank/DDBJ databases">
        <title>Genomic Encyclopedia of Type Strains, Phase III (KMG-III): the genomes of soil and plant-associated and newly described type strains.</title>
        <authorList>
            <person name="Whitman W."/>
        </authorList>
    </citation>
    <scope>NUCLEOTIDE SEQUENCE [LARGE SCALE GENOMIC DNA]</scope>
    <source>
        <strain evidence="2 3">CGMCC 1.07653</strain>
    </source>
</reference>
<dbReference type="AlphaFoldDB" id="A0A2P8H9Q6"/>
<comment type="caution">
    <text evidence="2">The sequence shown here is derived from an EMBL/GenBank/DDBJ whole genome shotgun (WGS) entry which is preliminary data.</text>
</comment>
<sequence length="296" mass="32953">MTRESIKNLARKYGLHVQIGEVNESGLDFATAAGVDETGKRWLCRVPLRDDVKAGIHREKQVLQAVRPQLSVEAPDWQIAEEDFIAYPLLSGVPAGTIDAEAGAYAWQLTVDPLSDHFIETLASGLASLHHVSKQNVAGAGINLRTIQDVRTRQLERIGEVKQSFVVSEQLDAKWLCWIHDDKFWPSETTVIHGDMHPGHMIIDDEERVTGFIDWTEVDISDPAIDLVGYYHTFGEVELRRLLQAYEKQGGPLTEGAVPQIQAWAATSPLDIAEFAIRSGEEAYQQMAKEALEGQD</sequence>
<dbReference type="PANTHER" id="PTHR21310:SF15">
    <property type="entry name" value="AMINOGLYCOSIDE PHOSPHOTRANSFERASE DOMAIN-CONTAINING PROTEIN"/>
    <property type="match status" value="1"/>
</dbReference>
<accession>A0A2P8H9Q6</accession>
<gene>
    <name evidence="2" type="ORF">B0H94_11246</name>
</gene>
<dbReference type="EMBL" id="PYAV01000012">
    <property type="protein sequence ID" value="PSL42963.1"/>
    <property type="molecule type" value="Genomic_DNA"/>
</dbReference>
<dbReference type="CDD" id="cd05152">
    <property type="entry name" value="MPH2"/>
    <property type="match status" value="1"/>
</dbReference>
<dbReference type="GO" id="GO:0016740">
    <property type="term" value="F:transferase activity"/>
    <property type="evidence" value="ECO:0007669"/>
    <property type="project" value="UniProtKB-KW"/>
</dbReference>
<dbReference type="Proteomes" id="UP000242310">
    <property type="component" value="Unassembled WGS sequence"/>
</dbReference>
<dbReference type="SUPFAM" id="SSF56112">
    <property type="entry name" value="Protein kinase-like (PK-like)"/>
    <property type="match status" value="1"/>
</dbReference>
<dbReference type="Pfam" id="PF01636">
    <property type="entry name" value="APH"/>
    <property type="match status" value="1"/>
</dbReference>
<evidence type="ECO:0000259" key="1">
    <source>
        <dbReference type="Pfam" id="PF01636"/>
    </source>
</evidence>
<dbReference type="InterPro" id="IPR051678">
    <property type="entry name" value="AGP_Transferase"/>
</dbReference>
<protein>
    <submittedName>
        <fullName evidence="2">Macrolide phosphotransferase</fullName>
    </submittedName>
</protein>
<organism evidence="2 3">
    <name type="scientific">Salsuginibacillus halophilus</name>
    <dbReference type="NCBI Taxonomy" id="517424"/>
    <lineage>
        <taxon>Bacteria</taxon>
        <taxon>Bacillati</taxon>
        <taxon>Bacillota</taxon>
        <taxon>Bacilli</taxon>
        <taxon>Bacillales</taxon>
        <taxon>Bacillaceae</taxon>
        <taxon>Salsuginibacillus</taxon>
    </lineage>
</organism>
<dbReference type="Gene3D" id="3.30.200.20">
    <property type="entry name" value="Phosphorylase Kinase, domain 1"/>
    <property type="match status" value="1"/>
</dbReference>
<evidence type="ECO:0000313" key="3">
    <source>
        <dbReference type="Proteomes" id="UP000242310"/>
    </source>
</evidence>